<dbReference type="AlphaFoldDB" id="A0A6M5Z5H2"/>
<dbReference type="SUPFAM" id="SSF55874">
    <property type="entry name" value="ATPase domain of HSP90 chaperone/DNA topoisomerase II/histidine kinase"/>
    <property type="match status" value="1"/>
</dbReference>
<evidence type="ECO:0000259" key="13">
    <source>
        <dbReference type="PROSITE" id="PS50885"/>
    </source>
</evidence>
<dbReference type="InterPro" id="IPR005467">
    <property type="entry name" value="His_kinase_dom"/>
</dbReference>
<evidence type="ECO:0000313" key="15">
    <source>
        <dbReference type="Proteomes" id="UP000503447"/>
    </source>
</evidence>
<keyword evidence="7" id="KW-0418">Kinase</keyword>
<dbReference type="PANTHER" id="PTHR45436">
    <property type="entry name" value="SENSOR HISTIDINE KINASE YKOH"/>
    <property type="match status" value="1"/>
</dbReference>
<dbReference type="InterPro" id="IPR036097">
    <property type="entry name" value="HisK_dim/P_sf"/>
</dbReference>
<dbReference type="Proteomes" id="UP000503447">
    <property type="component" value="Chromosome"/>
</dbReference>
<dbReference type="InterPro" id="IPR036890">
    <property type="entry name" value="HATPase_C_sf"/>
</dbReference>
<dbReference type="InterPro" id="IPR004358">
    <property type="entry name" value="Sig_transdc_His_kin-like_C"/>
</dbReference>
<evidence type="ECO:0000256" key="1">
    <source>
        <dbReference type="ARBA" id="ARBA00000085"/>
    </source>
</evidence>
<dbReference type="CDD" id="cd00082">
    <property type="entry name" value="HisKA"/>
    <property type="match status" value="1"/>
</dbReference>
<dbReference type="Gene3D" id="6.10.340.10">
    <property type="match status" value="1"/>
</dbReference>
<feature type="domain" description="HAMP" evidence="13">
    <location>
        <begin position="82"/>
        <end position="134"/>
    </location>
</feature>
<evidence type="ECO:0000256" key="4">
    <source>
        <dbReference type="ARBA" id="ARBA00022553"/>
    </source>
</evidence>
<dbReference type="EC" id="2.7.13.3" evidence="3"/>
<evidence type="ECO:0000256" key="8">
    <source>
        <dbReference type="ARBA" id="ARBA00022989"/>
    </source>
</evidence>
<feature type="transmembrane region" description="Helical" evidence="11">
    <location>
        <begin position="7"/>
        <end position="28"/>
    </location>
</feature>
<keyword evidence="9" id="KW-0902">Two-component regulatory system</keyword>
<accession>A0A6M5Z5H2</accession>
<protein>
    <recommendedName>
        <fullName evidence="3">histidine kinase</fullName>
        <ecNumber evidence="3">2.7.13.3</ecNumber>
    </recommendedName>
</protein>
<dbReference type="Gene3D" id="3.30.565.10">
    <property type="entry name" value="Histidine kinase-like ATPase, C-terminal domain"/>
    <property type="match status" value="1"/>
</dbReference>
<dbReference type="KEGG" id="ftj:FTUN_8450"/>
<proteinExistence type="predicted"/>
<dbReference type="InterPro" id="IPR050428">
    <property type="entry name" value="TCS_sensor_his_kinase"/>
</dbReference>
<evidence type="ECO:0000256" key="7">
    <source>
        <dbReference type="ARBA" id="ARBA00022777"/>
    </source>
</evidence>
<dbReference type="SUPFAM" id="SSF47384">
    <property type="entry name" value="Homodimeric domain of signal transducing histidine kinase"/>
    <property type="match status" value="1"/>
</dbReference>
<dbReference type="GO" id="GO:0000155">
    <property type="term" value="F:phosphorelay sensor kinase activity"/>
    <property type="evidence" value="ECO:0007669"/>
    <property type="project" value="InterPro"/>
</dbReference>
<dbReference type="SUPFAM" id="SSF158472">
    <property type="entry name" value="HAMP domain-like"/>
    <property type="match status" value="1"/>
</dbReference>
<dbReference type="CDD" id="cd06225">
    <property type="entry name" value="HAMP"/>
    <property type="match status" value="1"/>
</dbReference>
<comment type="catalytic activity">
    <reaction evidence="1">
        <text>ATP + protein L-histidine = ADP + protein N-phospho-L-histidine.</text>
        <dbReference type="EC" id="2.7.13.3"/>
    </reaction>
</comment>
<evidence type="ECO:0000313" key="14">
    <source>
        <dbReference type="EMBL" id="QJX00812.1"/>
    </source>
</evidence>
<dbReference type="InterPro" id="IPR003660">
    <property type="entry name" value="HAMP_dom"/>
</dbReference>
<dbReference type="Pfam" id="PF00512">
    <property type="entry name" value="HisKA"/>
    <property type="match status" value="1"/>
</dbReference>
<feature type="transmembrane region" description="Helical" evidence="11">
    <location>
        <begin position="62"/>
        <end position="81"/>
    </location>
</feature>
<dbReference type="GO" id="GO:0005886">
    <property type="term" value="C:plasma membrane"/>
    <property type="evidence" value="ECO:0007669"/>
    <property type="project" value="TreeGrafter"/>
</dbReference>
<dbReference type="SMART" id="SM00388">
    <property type="entry name" value="HisKA"/>
    <property type="match status" value="1"/>
</dbReference>
<dbReference type="InterPro" id="IPR003594">
    <property type="entry name" value="HATPase_dom"/>
</dbReference>
<dbReference type="PROSITE" id="PS50885">
    <property type="entry name" value="HAMP"/>
    <property type="match status" value="1"/>
</dbReference>
<evidence type="ECO:0000256" key="5">
    <source>
        <dbReference type="ARBA" id="ARBA00022679"/>
    </source>
</evidence>
<sequence length="369" mass="40172">MRFSLFWRLLAVNLLTIALVASVTWIALEHFAAVYFARLMDEYHVAPDDAHQMFLDTIRRCFVWATLIAVVVAGVVGYAATRTVLRPLRRMAVVARAFAEGDHGLRAQERGGGEVAGLAAAFNEMADRLQQLQVVRRTTVLNLAHELRTPLTNVRGYLEALVDGVMPPSLATFRSLQDEVMRLIALSEDLLKLAQADAARRTLRLQPVDLRVLATEAISLFSVRLEAKPLTVRTAYGAGAGLVQADPEKLTQVFANLIENALQYSPVGGTVRLTIESDAGGCRVTVANDGGGVAPEDLPFLFERFFRAEKSRSREHGGVGIGLAIVKELVEAHGGRVGAESSDGETRIWFSVPSGADLYPIVTEPLSGR</sequence>
<dbReference type="PROSITE" id="PS50109">
    <property type="entry name" value="HIS_KIN"/>
    <property type="match status" value="1"/>
</dbReference>
<reference evidence="15" key="1">
    <citation type="submission" date="2020-05" db="EMBL/GenBank/DDBJ databases">
        <title>Frigoriglobus tundricola gen. nov., sp. nov., a psychrotolerant cellulolytic planctomycete of the family Gemmataceae with two divergent copies of 16S rRNA gene.</title>
        <authorList>
            <person name="Kulichevskaya I.S."/>
            <person name="Ivanova A.A."/>
            <person name="Naumoff D.G."/>
            <person name="Beletsky A.V."/>
            <person name="Rijpstra W.I.C."/>
            <person name="Sinninghe Damste J.S."/>
            <person name="Mardanov A.V."/>
            <person name="Ravin N.V."/>
            <person name="Dedysh S.N."/>
        </authorList>
    </citation>
    <scope>NUCLEOTIDE SEQUENCE [LARGE SCALE GENOMIC DNA]</scope>
    <source>
        <strain evidence="15">PL17</strain>
    </source>
</reference>
<dbReference type="PANTHER" id="PTHR45436:SF5">
    <property type="entry name" value="SENSOR HISTIDINE KINASE TRCS"/>
    <property type="match status" value="1"/>
</dbReference>
<dbReference type="Gene3D" id="1.10.287.130">
    <property type="match status" value="1"/>
</dbReference>
<evidence type="ECO:0000256" key="6">
    <source>
        <dbReference type="ARBA" id="ARBA00022692"/>
    </source>
</evidence>
<evidence type="ECO:0000259" key="12">
    <source>
        <dbReference type="PROSITE" id="PS50109"/>
    </source>
</evidence>
<keyword evidence="5" id="KW-0808">Transferase</keyword>
<evidence type="ECO:0000256" key="3">
    <source>
        <dbReference type="ARBA" id="ARBA00012438"/>
    </source>
</evidence>
<dbReference type="RefSeq" id="WP_171475485.1">
    <property type="nucleotide sequence ID" value="NZ_CP053452.2"/>
</dbReference>
<comment type="subcellular location">
    <subcellularLocation>
        <location evidence="2">Membrane</location>
    </subcellularLocation>
</comment>
<dbReference type="SMART" id="SM00387">
    <property type="entry name" value="HATPase_c"/>
    <property type="match status" value="1"/>
</dbReference>
<dbReference type="CDD" id="cd00075">
    <property type="entry name" value="HATPase"/>
    <property type="match status" value="1"/>
</dbReference>
<feature type="domain" description="Histidine kinase" evidence="12">
    <location>
        <begin position="142"/>
        <end position="356"/>
    </location>
</feature>
<evidence type="ECO:0000256" key="2">
    <source>
        <dbReference type="ARBA" id="ARBA00004370"/>
    </source>
</evidence>
<dbReference type="PRINTS" id="PR00344">
    <property type="entry name" value="BCTRLSENSOR"/>
</dbReference>
<keyword evidence="6 11" id="KW-0812">Transmembrane</keyword>
<organism evidence="14 15">
    <name type="scientific">Frigoriglobus tundricola</name>
    <dbReference type="NCBI Taxonomy" id="2774151"/>
    <lineage>
        <taxon>Bacteria</taxon>
        <taxon>Pseudomonadati</taxon>
        <taxon>Planctomycetota</taxon>
        <taxon>Planctomycetia</taxon>
        <taxon>Gemmatales</taxon>
        <taxon>Gemmataceae</taxon>
        <taxon>Frigoriglobus</taxon>
    </lineage>
</organism>
<dbReference type="EMBL" id="CP053452">
    <property type="protein sequence ID" value="QJX00812.1"/>
    <property type="molecule type" value="Genomic_DNA"/>
</dbReference>
<name>A0A6M5Z5H2_9BACT</name>
<dbReference type="FunFam" id="3.30.565.10:FF:000006">
    <property type="entry name" value="Sensor histidine kinase WalK"/>
    <property type="match status" value="1"/>
</dbReference>
<dbReference type="SMART" id="SM00304">
    <property type="entry name" value="HAMP"/>
    <property type="match status" value="1"/>
</dbReference>
<gene>
    <name evidence="14" type="ORF">FTUN_8450</name>
</gene>
<keyword evidence="10 11" id="KW-0472">Membrane</keyword>
<keyword evidence="4" id="KW-0597">Phosphoprotein</keyword>
<evidence type="ECO:0000256" key="11">
    <source>
        <dbReference type="SAM" id="Phobius"/>
    </source>
</evidence>
<evidence type="ECO:0000256" key="9">
    <source>
        <dbReference type="ARBA" id="ARBA00023012"/>
    </source>
</evidence>
<keyword evidence="8 11" id="KW-1133">Transmembrane helix</keyword>
<dbReference type="InterPro" id="IPR003661">
    <property type="entry name" value="HisK_dim/P_dom"/>
</dbReference>
<dbReference type="Pfam" id="PF02518">
    <property type="entry name" value="HATPase_c"/>
    <property type="match status" value="1"/>
</dbReference>
<keyword evidence="15" id="KW-1185">Reference proteome</keyword>
<dbReference type="Pfam" id="PF00672">
    <property type="entry name" value="HAMP"/>
    <property type="match status" value="1"/>
</dbReference>
<evidence type="ECO:0000256" key="10">
    <source>
        <dbReference type="ARBA" id="ARBA00023136"/>
    </source>
</evidence>